<protein>
    <submittedName>
        <fullName evidence="1">Predicted protein</fullName>
    </submittedName>
</protein>
<dbReference type="AlphaFoldDB" id="E4ZTG6"/>
<dbReference type="GeneID" id="13291306"/>
<sequence>MESLEQCALHYPGKWFFAQGYPLVMALDMGVTAFMPPLEINQISPDYTGHQTEVESRRYGMMLSAEGREDEDIQMD</sequence>
<evidence type="ECO:0000313" key="1">
    <source>
        <dbReference type="EMBL" id="CBX94822.1"/>
    </source>
</evidence>
<dbReference type="Proteomes" id="UP000002668">
    <property type="component" value="Genome"/>
</dbReference>
<gene>
    <name evidence="1" type="ORF">LEMA_uP118250.1</name>
</gene>
<reference evidence="2" key="1">
    <citation type="journal article" date="2011" name="Nat. Commun.">
        <title>Effector diversification within compartments of the Leptosphaeria maculans genome affected by Repeat-Induced Point mutations.</title>
        <authorList>
            <person name="Rouxel T."/>
            <person name="Grandaubert J."/>
            <person name="Hane J.K."/>
            <person name="Hoede C."/>
            <person name="van de Wouw A.P."/>
            <person name="Couloux A."/>
            <person name="Dominguez V."/>
            <person name="Anthouard V."/>
            <person name="Bally P."/>
            <person name="Bourras S."/>
            <person name="Cozijnsen A.J."/>
            <person name="Ciuffetti L.M."/>
            <person name="Degrave A."/>
            <person name="Dilmaghani A."/>
            <person name="Duret L."/>
            <person name="Fudal I."/>
            <person name="Goodwin S.B."/>
            <person name="Gout L."/>
            <person name="Glaser N."/>
            <person name="Linglin J."/>
            <person name="Kema G.H.J."/>
            <person name="Lapalu N."/>
            <person name="Lawrence C.B."/>
            <person name="May K."/>
            <person name="Meyer M."/>
            <person name="Ollivier B."/>
            <person name="Poulain J."/>
            <person name="Schoch C.L."/>
            <person name="Simon A."/>
            <person name="Spatafora J.W."/>
            <person name="Stachowiak A."/>
            <person name="Turgeon B.G."/>
            <person name="Tyler B.M."/>
            <person name="Vincent D."/>
            <person name="Weissenbach J."/>
            <person name="Amselem J."/>
            <person name="Quesneville H."/>
            <person name="Oliver R.P."/>
            <person name="Wincker P."/>
            <person name="Balesdent M.-H."/>
            <person name="Howlett B.J."/>
        </authorList>
    </citation>
    <scope>NUCLEOTIDE SEQUENCE [LARGE SCALE GENOMIC DNA]</scope>
    <source>
        <strain evidence="2">JN3 / isolate v23.1.3 / race Av1-4-5-6-7-8</strain>
    </source>
</reference>
<name>E4ZTG6_LEPMJ</name>
<organism evidence="2">
    <name type="scientific">Leptosphaeria maculans (strain JN3 / isolate v23.1.3 / race Av1-4-5-6-7-8)</name>
    <name type="common">Blackleg fungus</name>
    <name type="synonym">Phoma lingam</name>
    <dbReference type="NCBI Taxonomy" id="985895"/>
    <lineage>
        <taxon>Eukaryota</taxon>
        <taxon>Fungi</taxon>
        <taxon>Dikarya</taxon>
        <taxon>Ascomycota</taxon>
        <taxon>Pezizomycotina</taxon>
        <taxon>Dothideomycetes</taxon>
        <taxon>Pleosporomycetidae</taxon>
        <taxon>Pleosporales</taxon>
        <taxon>Pleosporineae</taxon>
        <taxon>Leptosphaeriaceae</taxon>
        <taxon>Plenodomus</taxon>
        <taxon>Plenodomus lingam/Leptosphaeria maculans species complex</taxon>
    </lineage>
</organism>
<dbReference type="RefSeq" id="XP_003838301.1">
    <property type="nucleotide sequence ID" value="XM_003838253.1"/>
</dbReference>
<keyword evidence="2" id="KW-1185">Reference proteome</keyword>
<dbReference type="EMBL" id="FP929125">
    <property type="protein sequence ID" value="CBX94822.1"/>
    <property type="molecule type" value="Genomic_DNA"/>
</dbReference>
<dbReference type="HOGENOM" id="CLU_2654944_0_0_1"/>
<dbReference type="VEuPathDB" id="FungiDB:LEMA_uP118250.1"/>
<dbReference type="InParanoid" id="E4ZTG6"/>
<evidence type="ECO:0000313" key="2">
    <source>
        <dbReference type="Proteomes" id="UP000002668"/>
    </source>
</evidence>
<proteinExistence type="predicted"/>
<accession>E4ZTG6</accession>